<dbReference type="PANTHER" id="PTHR42877:SF4">
    <property type="entry name" value="FAD_NAD(P)-BINDING DOMAIN-CONTAINING PROTEIN-RELATED"/>
    <property type="match status" value="1"/>
</dbReference>
<dbReference type="EMBL" id="BMRJ01000007">
    <property type="protein sequence ID" value="GGR37683.1"/>
    <property type="molecule type" value="Genomic_DNA"/>
</dbReference>
<dbReference type="AlphaFoldDB" id="A0A918FHB9"/>
<organism evidence="1 2">
    <name type="scientific">Agromyces mediolanus</name>
    <name type="common">Corynebacterium mediolanum</name>
    <dbReference type="NCBI Taxonomy" id="41986"/>
    <lineage>
        <taxon>Bacteria</taxon>
        <taxon>Bacillati</taxon>
        <taxon>Actinomycetota</taxon>
        <taxon>Actinomycetes</taxon>
        <taxon>Micrococcales</taxon>
        <taxon>Microbacteriaceae</taxon>
        <taxon>Agromyces</taxon>
    </lineage>
</organism>
<accession>A0A918FHB9</accession>
<dbReference type="Proteomes" id="UP000610303">
    <property type="component" value="Unassembled WGS sequence"/>
</dbReference>
<evidence type="ECO:0000313" key="2">
    <source>
        <dbReference type="Proteomes" id="UP000610303"/>
    </source>
</evidence>
<sequence length="481" mass="52377">MTVDSAPIREAVIVGAGIAGIGMAARLRRAGIRDFLVLERAERIGGTWRDNVYPGVACDIPSHLYEYSFRPKPDWTRRFAPGAELLEYLDATVVAEGVDAHLRLGTALERAEWLEERGCWLLRTSTGTVRSRALVMAAGRLSEPRMPDVAGLDGFAGPVAHSANWTAPELEGRSVGVVGTGASAVQLVPELAGRAARLIVFQRTPAWVLPREDAAYAPSEPRPSRRELAAQAEGLFAARLRGSPEGAALARRAREHLRRQVADEELRRRLAPTAEIGCKRAVFSDRFYPALARDDVTLEASALAGIADDGRTALAASGAQYRLDALILATGFETVRPPFARLIRARRRSLDEHWRDGMTSYASVVVSGFPNLFVLDGPNAALGHHSAFEVIEAQIDYVLGALDHLRRHGGALEVSPEAEAAYTARIERMAARTVWAAGCGNRYVDPRSGRLTVIWPERASRFRALNGRFDPAPFLGAAARR</sequence>
<dbReference type="SUPFAM" id="SSF51905">
    <property type="entry name" value="FAD/NAD(P)-binding domain"/>
    <property type="match status" value="2"/>
</dbReference>
<dbReference type="InterPro" id="IPR036188">
    <property type="entry name" value="FAD/NAD-bd_sf"/>
</dbReference>
<dbReference type="Pfam" id="PF13738">
    <property type="entry name" value="Pyr_redox_3"/>
    <property type="match status" value="1"/>
</dbReference>
<dbReference type="RefSeq" id="WP_189086669.1">
    <property type="nucleotide sequence ID" value="NZ_BMRJ01000007.1"/>
</dbReference>
<reference evidence="1" key="2">
    <citation type="submission" date="2020-09" db="EMBL/GenBank/DDBJ databases">
        <authorList>
            <person name="Sun Q."/>
            <person name="Ohkuma M."/>
        </authorList>
    </citation>
    <scope>NUCLEOTIDE SEQUENCE</scope>
    <source>
        <strain evidence="1">JCM 3346</strain>
    </source>
</reference>
<gene>
    <name evidence="1" type="ORF">GCM10010196_34600</name>
</gene>
<reference evidence="1" key="1">
    <citation type="journal article" date="2014" name="Int. J. Syst. Evol. Microbiol.">
        <title>Complete genome sequence of Corynebacterium casei LMG S-19264T (=DSM 44701T), isolated from a smear-ripened cheese.</title>
        <authorList>
            <consortium name="US DOE Joint Genome Institute (JGI-PGF)"/>
            <person name="Walter F."/>
            <person name="Albersmeier A."/>
            <person name="Kalinowski J."/>
            <person name="Ruckert C."/>
        </authorList>
    </citation>
    <scope>NUCLEOTIDE SEQUENCE</scope>
    <source>
        <strain evidence="1">JCM 3346</strain>
    </source>
</reference>
<evidence type="ECO:0000313" key="1">
    <source>
        <dbReference type="EMBL" id="GGR37683.1"/>
    </source>
</evidence>
<dbReference type="GO" id="GO:0004497">
    <property type="term" value="F:monooxygenase activity"/>
    <property type="evidence" value="ECO:0007669"/>
    <property type="project" value="UniProtKB-KW"/>
</dbReference>
<dbReference type="Gene3D" id="3.50.50.60">
    <property type="entry name" value="FAD/NAD(P)-binding domain"/>
    <property type="match status" value="3"/>
</dbReference>
<dbReference type="InterPro" id="IPR051209">
    <property type="entry name" value="FAD-bind_Monooxygenase_sf"/>
</dbReference>
<comment type="caution">
    <text evidence="1">The sequence shown here is derived from an EMBL/GenBank/DDBJ whole genome shotgun (WGS) entry which is preliminary data.</text>
</comment>
<keyword evidence="2" id="KW-1185">Reference proteome</keyword>
<protein>
    <submittedName>
        <fullName evidence="1">Monooxygenase</fullName>
    </submittedName>
</protein>
<name>A0A918FHB9_AGRME</name>
<proteinExistence type="predicted"/>
<dbReference type="PANTHER" id="PTHR42877">
    <property type="entry name" value="L-ORNITHINE N(5)-MONOOXYGENASE-RELATED"/>
    <property type="match status" value="1"/>
</dbReference>
<keyword evidence="1" id="KW-0560">Oxidoreductase</keyword>
<dbReference type="PRINTS" id="PR00469">
    <property type="entry name" value="PNDRDTASEII"/>
</dbReference>
<keyword evidence="1" id="KW-0503">Monooxygenase</keyword>